<gene>
    <name evidence="3" type="ORF">MD535_21835</name>
</gene>
<proteinExistence type="predicted"/>
<sequence>MSEENTLQHQHKNTPDSLRKHNDSGTNRRAQWKGRLTLLVLILFFALPFIFAKTILSNHWYQSGVTNHGVLVEPRVTLGDLGVNNPLQHESWQLGYMLPSVCQAACQNRLFVLGQTYIALGRHQERVTPVVYVLPGQTVPEFPDSVMMVEVTEQFVSAVPKEGYVIVDTLGQLVMSFEATTAENEASHSKGVLTDLRKLLKLSRVG</sequence>
<reference evidence="3" key="1">
    <citation type="submission" date="2022-02" db="EMBL/GenBank/DDBJ databases">
        <title>Vibrio sp. nov, a new bacterium isolated from seawater.</title>
        <authorList>
            <person name="Yuan Y."/>
        </authorList>
    </citation>
    <scope>NUCLEOTIDE SEQUENCE</scope>
    <source>
        <strain evidence="3">ZSDZ65</strain>
    </source>
</reference>
<keyword evidence="2" id="KW-1133">Transmembrane helix</keyword>
<dbReference type="Proteomes" id="UP001155587">
    <property type="component" value="Unassembled WGS sequence"/>
</dbReference>
<feature type="transmembrane region" description="Helical" evidence="2">
    <location>
        <begin position="36"/>
        <end position="56"/>
    </location>
</feature>
<dbReference type="RefSeq" id="WP_265677162.1">
    <property type="nucleotide sequence ID" value="NZ_JAKRRY010000042.1"/>
</dbReference>
<accession>A0A9X3CSI2</accession>
<dbReference type="AlphaFoldDB" id="A0A9X3CSI2"/>
<feature type="compositionally biased region" description="Basic and acidic residues" evidence="1">
    <location>
        <begin position="13"/>
        <end position="23"/>
    </location>
</feature>
<feature type="region of interest" description="Disordered" evidence="1">
    <location>
        <begin position="1"/>
        <end position="26"/>
    </location>
</feature>
<evidence type="ECO:0000256" key="2">
    <source>
        <dbReference type="SAM" id="Phobius"/>
    </source>
</evidence>
<keyword evidence="2" id="KW-0472">Membrane</keyword>
<dbReference type="EMBL" id="JAKRRY010000042">
    <property type="protein sequence ID" value="MCW8348633.1"/>
    <property type="molecule type" value="Genomic_DNA"/>
</dbReference>
<protein>
    <recommendedName>
        <fullName evidence="5">Cytochrome oxidase biogenesis cluster protein</fullName>
    </recommendedName>
</protein>
<organism evidence="3 4">
    <name type="scientific">Vibrio qingdaonensis</name>
    <dbReference type="NCBI Taxonomy" id="2829491"/>
    <lineage>
        <taxon>Bacteria</taxon>
        <taxon>Pseudomonadati</taxon>
        <taxon>Pseudomonadota</taxon>
        <taxon>Gammaproteobacteria</taxon>
        <taxon>Vibrionales</taxon>
        <taxon>Vibrionaceae</taxon>
        <taxon>Vibrio</taxon>
    </lineage>
</organism>
<evidence type="ECO:0008006" key="5">
    <source>
        <dbReference type="Google" id="ProtNLM"/>
    </source>
</evidence>
<evidence type="ECO:0000313" key="4">
    <source>
        <dbReference type="Proteomes" id="UP001155587"/>
    </source>
</evidence>
<comment type="caution">
    <text evidence="3">The sequence shown here is derived from an EMBL/GenBank/DDBJ whole genome shotgun (WGS) entry which is preliminary data.</text>
</comment>
<keyword evidence="2" id="KW-0812">Transmembrane</keyword>
<evidence type="ECO:0000313" key="3">
    <source>
        <dbReference type="EMBL" id="MCW8348633.1"/>
    </source>
</evidence>
<keyword evidence="4" id="KW-1185">Reference proteome</keyword>
<name>A0A9X3CSI2_9VIBR</name>
<evidence type="ECO:0000256" key="1">
    <source>
        <dbReference type="SAM" id="MobiDB-lite"/>
    </source>
</evidence>